<protein>
    <recommendedName>
        <fullName evidence="4">DUF1795 domain-containing protein</fullName>
    </recommendedName>
</protein>
<organism evidence="2 3">
    <name type="scientific">Rubritalea spongiae</name>
    <dbReference type="NCBI Taxonomy" id="430797"/>
    <lineage>
        <taxon>Bacteria</taxon>
        <taxon>Pseudomonadati</taxon>
        <taxon>Verrucomicrobiota</taxon>
        <taxon>Verrucomicrobiia</taxon>
        <taxon>Verrucomicrobiales</taxon>
        <taxon>Rubritaleaceae</taxon>
        <taxon>Rubritalea</taxon>
    </lineage>
</organism>
<evidence type="ECO:0000313" key="2">
    <source>
        <dbReference type="EMBL" id="MFD2277429.1"/>
    </source>
</evidence>
<gene>
    <name evidence="2" type="ORF">ACFSQZ_13190</name>
</gene>
<keyword evidence="3" id="KW-1185">Reference proteome</keyword>
<feature type="compositionally biased region" description="Basic and acidic residues" evidence="1">
    <location>
        <begin position="1"/>
        <end position="12"/>
    </location>
</feature>
<comment type="caution">
    <text evidence="2">The sequence shown here is derived from an EMBL/GenBank/DDBJ whole genome shotgun (WGS) entry which is preliminary data.</text>
</comment>
<evidence type="ECO:0000313" key="3">
    <source>
        <dbReference type="Proteomes" id="UP001597297"/>
    </source>
</evidence>
<name>A0ABW5E5J5_9BACT</name>
<proteinExistence type="predicted"/>
<reference evidence="3" key="1">
    <citation type="journal article" date="2019" name="Int. J. Syst. Evol. Microbiol.">
        <title>The Global Catalogue of Microorganisms (GCM) 10K type strain sequencing project: providing services to taxonomists for standard genome sequencing and annotation.</title>
        <authorList>
            <consortium name="The Broad Institute Genomics Platform"/>
            <consortium name="The Broad Institute Genome Sequencing Center for Infectious Disease"/>
            <person name="Wu L."/>
            <person name="Ma J."/>
        </authorList>
    </citation>
    <scope>NUCLEOTIDE SEQUENCE [LARGE SCALE GENOMIC DNA]</scope>
    <source>
        <strain evidence="3">JCM 16545</strain>
    </source>
</reference>
<sequence>MQEQEQRSDSENGRLPLHVGHSHSIAKPVMKIRNIAVGMSSLLVFSSCQESTQPIEVAETREISNYDDEGNIGGVMPADWRRVPSTKFRDYNCKFGEDGEVYLSIASGGIKENAQRWLKQFGDDKEIVVGELETFETFDEEGVVIEAEGKFEGMRGIAKEDAALLGLMVQTRGNLITVKMVASAEEVKAQRENFFAFCESLKWK</sequence>
<evidence type="ECO:0008006" key="4">
    <source>
        <dbReference type="Google" id="ProtNLM"/>
    </source>
</evidence>
<evidence type="ECO:0000256" key="1">
    <source>
        <dbReference type="SAM" id="MobiDB-lite"/>
    </source>
</evidence>
<feature type="region of interest" description="Disordered" evidence="1">
    <location>
        <begin position="1"/>
        <end position="20"/>
    </location>
</feature>
<dbReference type="EMBL" id="JBHUJC010000042">
    <property type="protein sequence ID" value="MFD2277429.1"/>
    <property type="molecule type" value="Genomic_DNA"/>
</dbReference>
<dbReference type="Proteomes" id="UP001597297">
    <property type="component" value="Unassembled WGS sequence"/>
</dbReference>
<accession>A0ABW5E5J5</accession>
<dbReference type="RefSeq" id="WP_377136989.1">
    <property type="nucleotide sequence ID" value="NZ_JBHUJC010000042.1"/>
</dbReference>